<dbReference type="InterPro" id="IPR010655">
    <property type="entry name" value="Clp1_C"/>
</dbReference>
<dbReference type="PANTHER" id="PTHR12755:SF6">
    <property type="entry name" value="POLYRIBONUCLEOTIDE 5'-HYDROXYL-KINASE CLP1"/>
    <property type="match status" value="1"/>
</dbReference>
<dbReference type="OrthoDB" id="258143at2759"/>
<keyword evidence="10" id="KW-0808">Transferase</keyword>
<evidence type="ECO:0000259" key="9">
    <source>
        <dbReference type="Pfam" id="PF16575"/>
    </source>
</evidence>
<evidence type="ECO:0000256" key="6">
    <source>
        <dbReference type="HAMAP-Rule" id="MF_03035"/>
    </source>
</evidence>
<feature type="binding site" evidence="6">
    <location>
        <position position="18"/>
    </location>
    <ligand>
        <name>ATP</name>
        <dbReference type="ChEBI" id="CHEBI:30616"/>
    </ligand>
</feature>
<evidence type="ECO:0000259" key="8">
    <source>
        <dbReference type="Pfam" id="PF16573"/>
    </source>
</evidence>
<comment type="similarity">
    <text evidence="6">Belongs to the Clp1 family. Clp1 subfamily.</text>
</comment>
<accession>A0A1V9WZ75</accession>
<dbReference type="InterPro" id="IPR032324">
    <property type="entry name" value="Clp1_N"/>
</dbReference>
<dbReference type="GO" id="GO:0007420">
    <property type="term" value="P:brain development"/>
    <property type="evidence" value="ECO:0007669"/>
    <property type="project" value="UniProtKB-ARBA"/>
</dbReference>
<feature type="domain" description="Clp1 N-terminal" evidence="8">
    <location>
        <begin position="12"/>
        <end position="103"/>
    </location>
</feature>
<dbReference type="GO" id="GO:0005849">
    <property type="term" value="C:mRNA cleavage factor complex"/>
    <property type="evidence" value="ECO:0007669"/>
    <property type="project" value="InterPro"/>
</dbReference>
<dbReference type="SUPFAM" id="SSF52540">
    <property type="entry name" value="P-loop containing nucleoside triphosphate hydrolases"/>
    <property type="match status" value="1"/>
</dbReference>
<evidence type="ECO:0000259" key="7">
    <source>
        <dbReference type="Pfam" id="PF06807"/>
    </source>
</evidence>
<evidence type="ECO:0000256" key="4">
    <source>
        <dbReference type="ARBA" id="ARBA00022840"/>
    </source>
</evidence>
<dbReference type="Pfam" id="PF16575">
    <property type="entry name" value="CLP1_P"/>
    <property type="match status" value="1"/>
</dbReference>
<name>A0A1V9WZ75_9ACAR</name>
<dbReference type="STRING" id="418985.A0A1V9WZ75"/>
<dbReference type="InParanoid" id="A0A1V9WZ75"/>
<dbReference type="Gene3D" id="3.40.50.300">
    <property type="entry name" value="P-loop containing nucleotide triphosphate hydrolases"/>
    <property type="match status" value="1"/>
</dbReference>
<dbReference type="GO" id="GO:0031124">
    <property type="term" value="P:mRNA 3'-end processing"/>
    <property type="evidence" value="ECO:0007669"/>
    <property type="project" value="UniProtKB-UniRule"/>
</dbReference>
<feature type="domain" description="Clp1 C-terminal" evidence="7">
    <location>
        <begin position="308"/>
        <end position="419"/>
    </location>
</feature>
<keyword evidence="3 6" id="KW-0547">Nucleotide-binding</keyword>
<sequence>MATDAEAKQEYKLEKENELRFEVEPPHKVKLELVDGSAEIFGAEIVKDKQYVFAPGCKVAVFTWHGCTLRLTGTSEVAYVSKETPMVVYANIHAVLEQMRQKAELKGTKGPTVMLVGPTDVGKSTLCKILLNYAVRQGKRPMFVELDVGQGQISIPGTVGAILVERPSDIEEGFSQQGPLVFHFGHVSPGQNIELYNTLITRLAEVLQKRADVNKKVAQSGAIINTCGWVKQDGYTILRHAALAFEVDVVLVMDQERLYNDLVRDLPPFINVVLTPKSGGVVVRTKQNRLDAREAAVKQYFYGLKTTLYPHSFDVKFSDVKVCKIGAPSLPDSCMPLGMKVDGNRTKLVEVQNPASLLHHILSVSFAVSADEDTILSNVAGFVCVTNVDLDRGTLTVLSPQPRPLPKSVLLVSDVQFVDSAH</sequence>
<dbReference type="GO" id="GO:0006388">
    <property type="term" value="P:tRNA splicing, via endonucleolytic cleavage and ligation"/>
    <property type="evidence" value="ECO:0007669"/>
    <property type="project" value="TreeGrafter"/>
</dbReference>
<feature type="binding site" evidence="6">
    <location>
        <begin position="120"/>
        <end position="125"/>
    </location>
    <ligand>
        <name>ATP</name>
        <dbReference type="ChEBI" id="CHEBI:30616"/>
    </ligand>
</feature>
<dbReference type="GO" id="GO:0005524">
    <property type="term" value="F:ATP binding"/>
    <property type="evidence" value="ECO:0007669"/>
    <property type="project" value="UniProtKB-UniRule"/>
</dbReference>
<dbReference type="EMBL" id="MNPL01031900">
    <property type="protein sequence ID" value="OQR66580.1"/>
    <property type="molecule type" value="Genomic_DNA"/>
</dbReference>
<dbReference type="Pfam" id="PF06807">
    <property type="entry name" value="Clp1"/>
    <property type="match status" value="1"/>
</dbReference>
<comment type="subcellular location">
    <subcellularLocation>
        <location evidence="1 6">Nucleus</location>
    </subcellularLocation>
</comment>
<dbReference type="FunFam" id="2.60.120.1030:FF:000001">
    <property type="entry name" value="Protein CLP1 homolog 5"/>
    <property type="match status" value="1"/>
</dbReference>
<keyword evidence="10" id="KW-0418">Kinase</keyword>
<gene>
    <name evidence="10" type="ORF">BIW11_04967</name>
</gene>
<keyword evidence="5 6" id="KW-0539">Nucleus</keyword>
<protein>
    <recommendedName>
        <fullName evidence="6">Protein CLP1 homolog</fullName>
    </recommendedName>
</protein>
<dbReference type="Gene3D" id="2.60.120.1030">
    <property type="entry name" value="Clp1, DNA binding domain"/>
    <property type="match status" value="1"/>
</dbReference>
<dbReference type="InterPro" id="IPR038239">
    <property type="entry name" value="Clp1_N_sf"/>
</dbReference>
<dbReference type="FunFam" id="3.40.50.300:FF:000454">
    <property type="entry name" value="Protein CLP1 homolog"/>
    <property type="match status" value="1"/>
</dbReference>
<keyword evidence="4 6" id="KW-0067">ATP-binding</keyword>
<comment type="caution">
    <text evidence="10">The sequence shown here is derived from an EMBL/GenBank/DDBJ whole genome shotgun (WGS) entry which is preliminary data.</text>
</comment>
<dbReference type="PANTHER" id="PTHR12755">
    <property type="entry name" value="CLEAVAGE/POLYADENYLATION FACTOR IA SUBUNIT CLP1P"/>
    <property type="match status" value="1"/>
</dbReference>
<keyword evidence="2 6" id="KW-0507">mRNA processing</keyword>
<dbReference type="Proteomes" id="UP000192247">
    <property type="component" value="Unassembled WGS sequence"/>
</dbReference>
<dbReference type="InterPro" id="IPR028606">
    <property type="entry name" value="Clp1"/>
</dbReference>
<dbReference type="FunCoup" id="A0A1V9WZ75">
    <property type="interactions" value="1243"/>
</dbReference>
<organism evidence="10 11">
    <name type="scientific">Tropilaelaps mercedesae</name>
    <dbReference type="NCBI Taxonomy" id="418985"/>
    <lineage>
        <taxon>Eukaryota</taxon>
        <taxon>Metazoa</taxon>
        <taxon>Ecdysozoa</taxon>
        <taxon>Arthropoda</taxon>
        <taxon>Chelicerata</taxon>
        <taxon>Arachnida</taxon>
        <taxon>Acari</taxon>
        <taxon>Parasitiformes</taxon>
        <taxon>Mesostigmata</taxon>
        <taxon>Gamasina</taxon>
        <taxon>Dermanyssoidea</taxon>
        <taxon>Laelapidae</taxon>
        <taxon>Tropilaelaps</taxon>
    </lineage>
</organism>
<keyword evidence="11" id="KW-1185">Reference proteome</keyword>
<evidence type="ECO:0000256" key="1">
    <source>
        <dbReference type="ARBA" id="ARBA00004123"/>
    </source>
</evidence>
<evidence type="ECO:0000313" key="11">
    <source>
        <dbReference type="Proteomes" id="UP000192247"/>
    </source>
</evidence>
<evidence type="ECO:0000256" key="5">
    <source>
        <dbReference type="ARBA" id="ARBA00023242"/>
    </source>
</evidence>
<evidence type="ECO:0000313" key="10">
    <source>
        <dbReference type="EMBL" id="OQR66580.1"/>
    </source>
</evidence>
<dbReference type="Pfam" id="PF16573">
    <property type="entry name" value="CLP1_N"/>
    <property type="match status" value="1"/>
</dbReference>
<dbReference type="InterPro" id="IPR038238">
    <property type="entry name" value="Clp1_C_sf"/>
</dbReference>
<dbReference type="InterPro" id="IPR027417">
    <property type="entry name" value="P-loop_NTPase"/>
</dbReference>
<feature type="domain" description="Clp1 P-loop" evidence="9">
    <location>
        <begin position="117"/>
        <end position="303"/>
    </location>
</feature>
<reference evidence="10 11" key="1">
    <citation type="journal article" date="2017" name="Gigascience">
        <title>Draft genome of the honey bee ectoparasitic mite, Tropilaelaps mercedesae, is shaped by the parasitic life history.</title>
        <authorList>
            <person name="Dong X."/>
            <person name="Armstrong S.D."/>
            <person name="Xia D."/>
            <person name="Makepeace B.L."/>
            <person name="Darby A.C."/>
            <person name="Kadowaki T."/>
        </authorList>
    </citation>
    <scope>NUCLEOTIDE SEQUENCE [LARGE SCALE GENOMIC DNA]</scope>
    <source>
        <strain evidence="10">Wuxi-XJTLU</strain>
    </source>
</reference>
<dbReference type="InterPro" id="IPR032319">
    <property type="entry name" value="CLP1_P"/>
</dbReference>
<dbReference type="FunFam" id="2.40.30.330:FF:000001">
    <property type="entry name" value="Protein CLP1 homolog"/>
    <property type="match status" value="1"/>
</dbReference>
<dbReference type="AlphaFoldDB" id="A0A1V9WZ75"/>
<proteinExistence type="inferred from homology"/>
<evidence type="ECO:0000256" key="2">
    <source>
        <dbReference type="ARBA" id="ARBA00022664"/>
    </source>
</evidence>
<dbReference type="InterPro" id="IPR045116">
    <property type="entry name" value="Clp1/Grc3"/>
</dbReference>
<comment type="function">
    <text evidence="6">Required for endonucleolytic cleavage during polyadenylation-dependent pre-mRNA 3'-end formation.</text>
</comment>
<feature type="binding site" evidence="6">
    <location>
        <position position="58"/>
    </location>
    <ligand>
        <name>ATP</name>
        <dbReference type="ChEBI" id="CHEBI:30616"/>
    </ligand>
</feature>
<dbReference type="HAMAP" id="MF_03035">
    <property type="entry name" value="Clp1"/>
    <property type="match status" value="1"/>
</dbReference>
<dbReference type="Gene3D" id="2.40.30.330">
    <property type="entry name" value="Pre-mRNA cleavage complex subunit Clp1, C-terminal domain"/>
    <property type="match status" value="1"/>
</dbReference>
<dbReference type="GO" id="GO:0051731">
    <property type="term" value="F:polynucleotide 5'-hydroxyl-kinase activity"/>
    <property type="evidence" value="ECO:0007669"/>
    <property type="project" value="InterPro"/>
</dbReference>
<evidence type="ECO:0000256" key="3">
    <source>
        <dbReference type="ARBA" id="ARBA00022741"/>
    </source>
</evidence>